<dbReference type="PANTHER" id="PTHR34406:SF1">
    <property type="entry name" value="PROTEIN YCEI"/>
    <property type="match status" value="1"/>
</dbReference>
<evidence type="ECO:0000256" key="1">
    <source>
        <dbReference type="ARBA" id="ARBA00008812"/>
    </source>
</evidence>
<evidence type="ECO:0000259" key="2">
    <source>
        <dbReference type="SMART" id="SM00867"/>
    </source>
</evidence>
<dbReference type="EMBL" id="CP001854">
    <property type="protein sequence ID" value="ADB51352.1"/>
    <property type="molecule type" value="Genomic_DNA"/>
</dbReference>
<feature type="domain" description="Lipid/polyisoprenoid-binding YceI-like" evidence="2">
    <location>
        <begin position="13"/>
        <end position="180"/>
    </location>
</feature>
<dbReference type="eggNOG" id="COG2353">
    <property type="taxonomic scope" value="Bacteria"/>
</dbReference>
<dbReference type="SUPFAM" id="SSF101874">
    <property type="entry name" value="YceI-like"/>
    <property type="match status" value="1"/>
</dbReference>
<organism evidence="3 4">
    <name type="scientific">Conexibacter woesei (strain DSM 14684 / CCUG 47730 / CIP 108061 / JCM 11494 / NBRC 100937 / ID131577)</name>
    <dbReference type="NCBI Taxonomy" id="469383"/>
    <lineage>
        <taxon>Bacteria</taxon>
        <taxon>Bacillati</taxon>
        <taxon>Actinomycetota</taxon>
        <taxon>Thermoleophilia</taxon>
        <taxon>Solirubrobacterales</taxon>
        <taxon>Conexibacteraceae</taxon>
        <taxon>Conexibacter</taxon>
    </lineage>
</organism>
<dbReference type="SMART" id="SM00867">
    <property type="entry name" value="YceI"/>
    <property type="match status" value="1"/>
</dbReference>
<dbReference type="AlphaFoldDB" id="D3FBT7"/>
<gene>
    <name evidence="3" type="ordered locus">Cwoe_2933</name>
</gene>
<dbReference type="InterPro" id="IPR036761">
    <property type="entry name" value="TTHA0802/YceI-like_sf"/>
</dbReference>
<dbReference type="Gene3D" id="2.40.128.110">
    <property type="entry name" value="Lipid/polyisoprenoid-binding, YceI-like"/>
    <property type="match status" value="1"/>
</dbReference>
<dbReference type="Pfam" id="PF04264">
    <property type="entry name" value="YceI"/>
    <property type="match status" value="1"/>
</dbReference>
<name>D3FBT7_CONWI</name>
<keyword evidence="4" id="KW-1185">Reference proteome</keyword>
<dbReference type="Proteomes" id="UP000008229">
    <property type="component" value="Chromosome"/>
</dbReference>
<dbReference type="HOGENOM" id="CLU_071003_3_0_11"/>
<comment type="similarity">
    <text evidence="1">Belongs to the UPF0312 family.</text>
</comment>
<dbReference type="STRING" id="469383.Cwoe_2933"/>
<evidence type="ECO:0000313" key="4">
    <source>
        <dbReference type="Proteomes" id="UP000008229"/>
    </source>
</evidence>
<sequence length="182" mass="19228">MSATTLTSVPTGTWNVDPSHSSVEFQVKHMAIATVKGQFNEFQGSLTIADDGTATASGAVEVASVDTRESQRDEHLKSPDFFDAANHPQITFVSTEITPVDEDSFKVTGDITIHGVTKSITLAASVEGADEDPWGNQRVALSVTGQINRGDFGMTFNQALGSGNMLVADKVKIAIDVSAVKA</sequence>
<protein>
    <submittedName>
        <fullName evidence="3">YceI family protein</fullName>
    </submittedName>
</protein>
<proteinExistence type="inferred from homology"/>
<evidence type="ECO:0000313" key="3">
    <source>
        <dbReference type="EMBL" id="ADB51352.1"/>
    </source>
</evidence>
<dbReference type="RefSeq" id="WP_012934403.1">
    <property type="nucleotide sequence ID" value="NC_013739.1"/>
</dbReference>
<dbReference type="PANTHER" id="PTHR34406">
    <property type="entry name" value="PROTEIN YCEI"/>
    <property type="match status" value="1"/>
</dbReference>
<dbReference type="KEGG" id="cwo:Cwoe_2933"/>
<dbReference type="OrthoDB" id="9811006at2"/>
<reference evidence="4" key="2">
    <citation type="submission" date="2010-01" db="EMBL/GenBank/DDBJ databases">
        <title>The complete genome of Conexibacter woesei DSM 14684.</title>
        <authorList>
            <consortium name="US DOE Joint Genome Institute (JGI-PGF)"/>
            <person name="Lucas S."/>
            <person name="Copeland A."/>
            <person name="Lapidus A."/>
            <person name="Glavina del Rio T."/>
            <person name="Dalin E."/>
            <person name="Tice H."/>
            <person name="Bruce D."/>
            <person name="Goodwin L."/>
            <person name="Pitluck S."/>
            <person name="Kyrpides N."/>
            <person name="Mavromatis K."/>
            <person name="Ivanova N."/>
            <person name="Mikhailova N."/>
            <person name="Chertkov O."/>
            <person name="Brettin T."/>
            <person name="Detter J.C."/>
            <person name="Han C."/>
            <person name="Larimer F."/>
            <person name="Land M."/>
            <person name="Hauser L."/>
            <person name="Markowitz V."/>
            <person name="Cheng J.-F."/>
            <person name="Hugenholtz P."/>
            <person name="Woyke T."/>
            <person name="Wu D."/>
            <person name="Pukall R."/>
            <person name="Steenblock K."/>
            <person name="Schneider S."/>
            <person name="Klenk H.-P."/>
            <person name="Eisen J.A."/>
        </authorList>
    </citation>
    <scope>NUCLEOTIDE SEQUENCE [LARGE SCALE GENOMIC DNA]</scope>
    <source>
        <strain evidence="4">DSM 14684 / CIP 108061 / JCM 11494 / NBRC 100937 / ID131577</strain>
    </source>
</reference>
<accession>D3FBT7</accession>
<dbReference type="InterPro" id="IPR007372">
    <property type="entry name" value="Lipid/polyisoprenoid-bd_YceI"/>
</dbReference>
<reference evidence="3 4" key="1">
    <citation type="journal article" date="2010" name="Stand. Genomic Sci.">
        <title>Complete genome sequence of Conexibacter woesei type strain (ID131577).</title>
        <authorList>
            <person name="Pukall R."/>
            <person name="Lapidus A."/>
            <person name="Glavina Del Rio T."/>
            <person name="Copeland A."/>
            <person name="Tice H."/>
            <person name="Cheng J.-F."/>
            <person name="Lucas S."/>
            <person name="Chen F."/>
            <person name="Nolan M."/>
            <person name="Bruce D."/>
            <person name="Goodwin L."/>
            <person name="Pitluck S."/>
            <person name="Mavromatis K."/>
            <person name="Ivanova N."/>
            <person name="Ovchinnikova G."/>
            <person name="Pati A."/>
            <person name="Chen A."/>
            <person name="Palaniappan K."/>
            <person name="Land M."/>
            <person name="Hauser L."/>
            <person name="Chang Y.-J."/>
            <person name="Jeffries C.D."/>
            <person name="Chain P."/>
            <person name="Meincke L."/>
            <person name="Sims D."/>
            <person name="Brettin T."/>
            <person name="Detter J.C."/>
            <person name="Rohde M."/>
            <person name="Goeker M."/>
            <person name="Bristow J."/>
            <person name="Eisen J.A."/>
            <person name="Markowitz V."/>
            <person name="Kyrpides N.C."/>
            <person name="Klenk H.-P."/>
            <person name="Hugenholtz P."/>
        </authorList>
    </citation>
    <scope>NUCLEOTIDE SEQUENCE [LARGE SCALE GENOMIC DNA]</scope>
    <source>
        <strain evidence="4">DSM 14684 / CIP 108061 / JCM 11494 / NBRC 100937 / ID131577</strain>
    </source>
</reference>